<feature type="transmembrane region" description="Helical" evidence="6">
    <location>
        <begin position="313"/>
        <end position="333"/>
    </location>
</feature>
<feature type="transmembrane region" description="Helical" evidence="6">
    <location>
        <begin position="9"/>
        <end position="27"/>
    </location>
</feature>
<feature type="transmembrane region" description="Helical" evidence="6">
    <location>
        <begin position="284"/>
        <end position="307"/>
    </location>
</feature>
<reference evidence="7" key="1">
    <citation type="submission" date="2020-09" db="EMBL/GenBank/DDBJ databases">
        <title>Taishania pollutisoli gen. nov., sp. nov., Isolated from Tetrabromobisphenol A-Contaminated Soil.</title>
        <authorList>
            <person name="Chen Q."/>
        </authorList>
    </citation>
    <scope>NUCLEOTIDE SEQUENCE</scope>
    <source>
        <strain evidence="7">CZZ-1</strain>
    </source>
</reference>
<organism evidence="7 8">
    <name type="scientific">Taishania pollutisoli</name>
    <dbReference type="NCBI Taxonomy" id="2766479"/>
    <lineage>
        <taxon>Bacteria</taxon>
        <taxon>Pseudomonadati</taxon>
        <taxon>Bacteroidota</taxon>
        <taxon>Flavobacteriia</taxon>
        <taxon>Flavobacteriales</taxon>
        <taxon>Crocinitomicaceae</taxon>
        <taxon>Taishania</taxon>
    </lineage>
</organism>
<name>A0A8J6PAG1_9FLAO</name>
<evidence type="ECO:0000256" key="6">
    <source>
        <dbReference type="SAM" id="Phobius"/>
    </source>
</evidence>
<keyword evidence="5 6" id="KW-0472">Membrane</keyword>
<dbReference type="EMBL" id="JACVEL010000009">
    <property type="protein sequence ID" value="MBC9813351.1"/>
    <property type="molecule type" value="Genomic_DNA"/>
</dbReference>
<dbReference type="InterPro" id="IPR050833">
    <property type="entry name" value="Poly_Biosynth_Transport"/>
</dbReference>
<feature type="transmembrane region" description="Helical" evidence="6">
    <location>
        <begin position="371"/>
        <end position="390"/>
    </location>
</feature>
<comment type="subcellular location">
    <subcellularLocation>
        <location evidence="1">Cell membrane</location>
        <topology evidence="1">Multi-pass membrane protein</topology>
    </subcellularLocation>
</comment>
<evidence type="ECO:0000256" key="3">
    <source>
        <dbReference type="ARBA" id="ARBA00022692"/>
    </source>
</evidence>
<dbReference type="PANTHER" id="PTHR30250:SF11">
    <property type="entry name" value="O-ANTIGEN TRANSPORTER-RELATED"/>
    <property type="match status" value="1"/>
</dbReference>
<feature type="transmembrane region" description="Helical" evidence="6">
    <location>
        <begin position="230"/>
        <end position="252"/>
    </location>
</feature>
<sequence length="421" mass="47642">MFRKIVETIFSKGFTALCNLLILLITAKYLGPHGRGEMAIFVLGISIVGIIQNIFSGSILTYLTPKYAIRHLIVLASMWNIFISCTVPFILVYFDLFPAIHAYDLINLSLLLGSVSLLQNILLGMEAINKQNLIEITKAFTSALFLLLFIVVFQVHTLQSVIDSFYWSYSITLGISIIFIRVHPRSIHTVSLSVRELMRYFFSFGVQMQLNNISQMINYRFCYYLIEKKIGLSALGIFSVTTSLIEVVWIICKSISAIHYSKSVNLNQTDQRIRLTQKLSKMSLLLTLPAILGLLLIPNDIFSWLFGKDFTNFKVLFISLAPGALFLAVFTIFNHHFSGIGKNMINLKASVLGNVITICVGLFTIDSVGMLSGGIATSLGYASMFIYLLIQFNNMYQLPYSWLRISKREVKTIFDLREFQL</sequence>
<feature type="transmembrane region" description="Helical" evidence="6">
    <location>
        <begin position="72"/>
        <end position="94"/>
    </location>
</feature>
<dbReference type="PANTHER" id="PTHR30250">
    <property type="entry name" value="PST FAMILY PREDICTED COLANIC ACID TRANSPORTER"/>
    <property type="match status" value="1"/>
</dbReference>
<protein>
    <submittedName>
        <fullName evidence="7">Polysaccharide biosynthesis C-terminal domain-containing protein</fullName>
    </submittedName>
</protein>
<evidence type="ECO:0000256" key="4">
    <source>
        <dbReference type="ARBA" id="ARBA00022989"/>
    </source>
</evidence>
<feature type="transmembrane region" description="Helical" evidence="6">
    <location>
        <begin position="100"/>
        <end position="118"/>
    </location>
</feature>
<gene>
    <name evidence="7" type="ORF">H9Y05_12810</name>
</gene>
<evidence type="ECO:0000256" key="1">
    <source>
        <dbReference type="ARBA" id="ARBA00004651"/>
    </source>
</evidence>
<evidence type="ECO:0000256" key="2">
    <source>
        <dbReference type="ARBA" id="ARBA00022475"/>
    </source>
</evidence>
<dbReference type="RefSeq" id="WP_163492687.1">
    <property type="nucleotide sequence ID" value="NZ_JACVEL010000009.1"/>
</dbReference>
<dbReference type="AlphaFoldDB" id="A0A8J6PAG1"/>
<evidence type="ECO:0000256" key="5">
    <source>
        <dbReference type="ARBA" id="ARBA00023136"/>
    </source>
</evidence>
<feature type="transmembrane region" description="Helical" evidence="6">
    <location>
        <begin position="345"/>
        <end position="365"/>
    </location>
</feature>
<feature type="transmembrane region" description="Helical" evidence="6">
    <location>
        <begin position="139"/>
        <end position="158"/>
    </location>
</feature>
<keyword evidence="8" id="KW-1185">Reference proteome</keyword>
<accession>A0A8J6PAG1</accession>
<proteinExistence type="predicted"/>
<comment type="caution">
    <text evidence="7">The sequence shown here is derived from an EMBL/GenBank/DDBJ whole genome shotgun (WGS) entry which is preliminary data.</text>
</comment>
<keyword evidence="2" id="KW-1003">Cell membrane</keyword>
<evidence type="ECO:0000313" key="8">
    <source>
        <dbReference type="Proteomes" id="UP000652681"/>
    </source>
</evidence>
<keyword evidence="4 6" id="KW-1133">Transmembrane helix</keyword>
<dbReference type="GO" id="GO:0005886">
    <property type="term" value="C:plasma membrane"/>
    <property type="evidence" value="ECO:0007669"/>
    <property type="project" value="UniProtKB-SubCell"/>
</dbReference>
<evidence type="ECO:0000313" key="7">
    <source>
        <dbReference type="EMBL" id="MBC9813351.1"/>
    </source>
</evidence>
<feature type="transmembrane region" description="Helical" evidence="6">
    <location>
        <begin position="39"/>
        <end position="60"/>
    </location>
</feature>
<dbReference type="Proteomes" id="UP000652681">
    <property type="component" value="Unassembled WGS sequence"/>
</dbReference>
<keyword evidence="3 6" id="KW-0812">Transmembrane</keyword>